<dbReference type="PANTHER" id="PTHR30204:SF90">
    <property type="entry name" value="HTH-TYPE TRANSCRIPTIONAL ACTIVATOR MTA"/>
    <property type="match status" value="1"/>
</dbReference>
<evidence type="ECO:0000256" key="1">
    <source>
        <dbReference type="ARBA" id="ARBA00023125"/>
    </source>
</evidence>
<dbReference type="KEGG" id="dwd:DSCW_46240"/>
<dbReference type="PROSITE" id="PS50937">
    <property type="entry name" value="HTH_MERR_2"/>
    <property type="match status" value="1"/>
</dbReference>
<evidence type="ECO:0000313" key="4">
    <source>
        <dbReference type="Proteomes" id="UP000427769"/>
    </source>
</evidence>
<feature type="domain" description="HTH merR-type" evidence="2">
    <location>
        <begin position="10"/>
        <end position="79"/>
    </location>
</feature>
<dbReference type="SUPFAM" id="SSF46955">
    <property type="entry name" value="Putative DNA-binding domain"/>
    <property type="match status" value="1"/>
</dbReference>
<evidence type="ECO:0000313" key="3">
    <source>
        <dbReference type="EMBL" id="BBO77207.1"/>
    </source>
</evidence>
<reference evidence="3 4" key="1">
    <citation type="submission" date="2019-11" db="EMBL/GenBank/DDBJ databases">
        <title>Comparative genomics of hydrocarbon-degrading Desulfosarcina strains.</title>
        <authorList>
            <person name="Watanabe M."/>
            <person name="Kojima H."/>
            <person name="Fukui M."/>
        </authorList>
    </citation>
    <scope>NUCLEOTIDE SEQUENCE [LARGE SCALE GENOMIC DNA]</scope>
    <source>
        <strain evidence="3 4">PP31</strain>
    </source>
</reference>
<dbReference type="Gene3D" id="1.10.1660.10">
    <property type="match status" value="1"/>
</dbReference>
<keyword evidence="1" id="KW-0238">DNA-binding</keyword>
<dbReference type="AlphaFoldDB" id="A0A5K7ZMA4"/>
<sequence length="196" mass="22391">MAKTAAIEPVYRISQLGRLHGLSRSTLLHYDRIGLLRPSQRNRANYRVYSAADRRRLAQICRYRSAGLSLQEIKSILAAPRHKTVQALERRLEALNREIKALRTQQRVIVDLLKDRSLLAGTRMLDKARWVAVLRDGGLDEAAMGQWHVAFERMSPEAHQDFLESLGMSAPEIKEIRSWSAGKIFDICQKNEFPDG</sequence>
<organism evidence="3 4">
    <name type="scientific">Desulfosarcina widdelii</name>
    <dbReference type="NCBI Taxonomy" id="947919"/>
    <lineage>
        <taxon>Bacteria</taxon>
        <taxon>Pseudomonadati</taxon>
        <taxon>Thermodesulfobacteriota</taxon>
        <taxon>Desulfobacteria</taxon>
        <taxon>Desulfobacterales</taxon>
        <taxon>Desulfosarcinaceae</taxon>
        <taxon>Desulfosarcina</taxon>
    </lineage>
</organism>
<dbReference type="InterPro" id="IPR000551">
    <property type="entry name" value="MerR-type_HTH_dom"/>
</dbReference>
<dbReference type="Pfam" id="PF13411">
    <property type="entry name" value="MerR_1"/>
    <property type="match status" value="1"/>
</dbReference>
<dbReference type="PANTHER" id="PTHR30204">
    <property type="entry name" value="REDOX-CYCLING DRUG-SENSING TRANSCRIPTIONAL ACTIVATOR SOXR"/>
    <property type="match status" value="1"/>
</dbReference>
<accession>A0A5K7ZMA4</accession>
<evidence type="ECO:0000259" key="2">
    <source>
        <dbReference type="PROSITE" id="PS50937"/>
    </source>
</evidence>
<dbReference type="OrthoDB" id="9811000at2"/>
<name>A0A5K7ZMA4_9BACT</name>
<gene>
    <name evidence="3" type="ORF">DSCW_46240</name>
</gene>
<dbReference type="Proteomes" id="UP000427769">
    <property type="component" value="Chromosome"/>
</dbReference>
<dbReference type="InterPro" id="IPR009061">
    <property type="entry name" value="DNA-bd_dom_put_sf"/>
</dbReference>
<dbReference type="GO" id="GO:0003700">
    <property type="term" value="F:DNA-binding transcription factor activity"/>
    <property type="evidence" value="ECO:0007669"/>
    <property type="project" value="InterPro"/>
</dbReference>
<keyword evidence="4" id="KW-1185">Reference proteome</keyword>
<dbReference type="InterPro" id="IPR047057">
    <property type="entry name" value="MerR_fam"/>
</dbReference>
<dbReference type="GO" id="GO:0003677">
    <property type="term" value="F:DNA binding"/>
    <property type="evidence" value="ECO:0007669"/>
    <property type="project" value="UniProtKB-KW"/>
</dbReference>
<protein>
    <submittedName>
        <fullName evidence="3">MerR family transcriptional regulator</fullName>
    </submittedName>
</protein>
<dbReference type="EMBL" id="AP021875">
    <property type="protein sequence ID" value="BBO77207.1"/>
    <property type="molecule type" value="Genomic_DNA"/>
</dbReference>
<proteinExistence type="predicted"/>
<dbReference type="RefSeq" id="WP_155305974.1">
    <property type="nucleotide sequence ID" value="NZ_AP021875.1"/>
</dbReference>
<dbReference type="SMART" id="SM00422">
    <property type="entry name" value="HTH_MERR"/>
    <property type="match status" value="1"/>
</dbReference>